<dbReference type="Gene3D" id="3.40.640.10">
    <property type="entry name" value="Type I PLP-dependent aspartate aminotransferase-like (Major domain)"/>
    <property type="match status" value="1"/>
</dbReference>
<dbReference type="GO" id="GO:0016829">
    <property type="term" value="F:lyase activity"/>
    <property type="evidence" value="ECO:0007669"/>
    <property type="project" value="UniProtKB-KW"/>
</dbReference>
<evidence type="ECO:0000256" key="9">
    <source>
        <dbReference type="RuleBase" id="RU004504"/>
    </source>
</evidence>
<dbReference type="HOGENOM" id="CLU_003433_0_1_11"/>
<keyword evidence="5" id="KW-0663">Pyridoxal phosphate</keyword>
<feature type="region of interest" description="Disordered" evidence="10">
    <location>
        <begin position="165"/>
        <end position="198"/>
    </location>
</feature>
<dbReference type="Pfam" id="PF00266">
    <property type="entry name" value="Aminotran_5"/>
    <property type="match status" value="2"/>
</dbReference>
<evidence type="ECO:0000256" key="10">
    <source>
        <dbReference type="SAM" id="MobiDB-lite"/>
    </source>
</evidence>
<evidence type="ECO:0000256" key="2">
    <source>
        <dbReference type="ARBA" id="ARBA00006490"/>
    </source>
</evidence>
<dbReference type="Gene3D" id="3.90.1150.10">
    <property type="entry name" value="Aspartate Aminotransferase, domain 1"/>
    <property type="match status" value="1"/>
</dbReference>
<feature type="region of interest" description="Disordered" evidence="10">
    <location>
        <begin position="1"/>
        <end position="21"/>
    </location>
</feature>
<dbReference type="InterPro" id="IPR015424">
    <property type="entry name" value="PyrdxlP-dep_Trfase"/>
</dbReference>
<keyword evidence="4" id="KW-0479">Metal-binding</keyword>
<evidence type="ECO:0000313" key="13">
    <source>
        <dbReference type="Proteomes" id="UP000000657"/>
    </source>
</evidence>
<evidence type="ECO:0000256" key="4">
    <source>
        <dbReference type="ARBA" id="ARBA00022723"/>
    </source>
</evidence>
<dbReference type="AlphaFoldDB" id="Q0RAW7"/>
<comment type="cofactor">
    <cofactor evidence="1 9">
        <name>pyridoxal 5'-phosphate</name>
        <dbReference type="ChEBI" id="CHEBI:597326"/>
    </cofactor>
</comment>
<dbReference type="GO" id="GO:0031071">
    <property type="term" value="F:cysteine desulfurase activity"/>
    <property type="evidence" value="ECO:0007669"/>
    <property type="project" value="UniProtKB-EC"/>
</dbReference>
<feature type="domain" description="Aminotransferase class V" evidence="11">
    <location>
        <begin position="27"/>
        <end position="163"/>
    </location>
</feature>
<keyword evidence="13" id="KW-1185">Reference proteome</keyword>
<dbReference type="PANTHER" id="PTHR11601">
    <property type="entry name" value="CYSTEINE DESULFURYLASE FAMILY MEMBER"/>
    <property type="match status" value="1"/>
</dbReference>
<organism evidence="12 13">
    <name type="scientific">Frankia alni (strain DSM 45986 / CECT 9034 / ACN14a)</name>
    <dbReference type="NCBI Taxonomy" id="326424"/>
    <lineage>
        <taxon>Bacteria</taxon>
        <taxon>Bacillati</taxon>
        <taxon>Actinomycetota</taxon>
        <taxon>Actinomycetes</taxon>
        <taxon>Frankiales</taxon>
        <taxon>Frankiaceae</taxon>
        <taxon>Frankia</taxon>
    </lineage>
</organism>
<protein>
    <recommendedName>
        <fullName evidence="3">cysteine desulfurase</fullName>
        <ecNumber evidence="3">2.8.1.7</ecNumber>
    </recommendedName>
</protein>
<dbReference type="PANTHER" id="PTHR11601:SF34">
    <property type="entry name" value="CYSTEINE DESULFURASE"/>
    <property type="match status" value="1"/>
</dbReference>
<dbReference type="InterPro" id="IPR015422">
    <property type="entry name" value="PyrdxlP-dep_Trfase_small"/>
</dbReference>
<dbReference type="EMBL" id="CT573213">
    <property type="protein sequence ID" value="CAJ65423.1"/>
    <property type="molecule type" value="Genomic_DNA"/>
</dbReference>
<comment type="catalytic activity">
    <reaction evidence="8">
        <text>(sulfur carrier)-H + L-cysteine = (sulfur carrier)-SH + L-alanine</text>
        <dbReference type="Rhea" id="RHEA:43892"/>
        <dbReference type="Rhea" id="RHEA-COMP:14737"/>
        <dbReference type="Rhea" id="RHEA-COMP:14739"/>
        <dbReference type="ChEBI" id="CHEBI:29917"/>
        <dbReference type="ChEBI" id="CHEBI:35235"/>
        <dbReference type="ChEBI" id="CHEBI:57972"/>
        <dbReference type="ChEBI" id="CHEBI:64428"/>
        <dbReference type="EC" id="2.8.1.7"/>
    </reaction>
</comment>
<evidence type="ECO:0000256" key="3">
    <source>
        <dbReference type="ARBA" id="ARBA00012239"/>
    </source>
</evidence>
<accession>Q0RAW7</accession>
<dbReference type="STRING" id="326424.FRAAL6800"/>
<reference evidence="12 13" key="1">
    <citation type="journal article" date="2007" name="Genome Res.">
        <title>Genome characteristics of facultatively symbiotic Frankia sp. strains reflect host range and host plant biogeography.</title>
        <authorList>
            <person name="Normand P."/>
            <person name="Lapierre P."/>
            <person name="Tisa L.S."/>
            <person name="Gogarten J.P."/>
            <person name="Alloisio N."/>
            <person name="Bagnarol E."/>
            <person name="Bassi C.A."/>
            <person name="Berry A.M."/>
            <person name="Bickhart D.M."/>
            <person name="Choisne N."/>
            <person name="Couloux A."/>
            <person name="Cournoyer B."/>
            <person name="Cruveiller S."/>
            <person name="Daubin V."/>
            <person name="Demange N."/>
            <person name="Francino M.P."/>
            <person name="Goltsman E."/>
            <person name="Huang Y."/>
            <person name="Kopp O.R."/>
            <person name="Labarre L."/>
            <person name="Lapidus A."/>
            <person name="Lavire C."/>
            <person name="Marechal J."/>
            <person name="Martinez M."/>
            <person name="Mastronunzio J.E."/>
            <person name="Mullin B.C."/>
            <person name="Niemann J."/>
            <person name="Pujic P."/>
            <person name="Rawnsley T."/>
            <person name="Rouy Z."/>
            <person name="Schenowitz C."/>
            <person name="Sellstedt A."/>
            <person name="Tavares F."/>
            <person name="Tomkins J.P."/>
            <person name="Vallenet D."/>
            <person name="Valverde C."/>
            <person name="Wall L.G."/>
            <person name="Wang Y."/>
            <person name="Medigue C."/>
            <person name="Benson D.R."/>
        </authorList>
    </citation>
    <scope>NUCLEOTIDE SEQUENCE [LARGE SCALE GENOMIC DNA]</scope>
    <source>
        <strain evidence="13">DSM 45986 / CECT 9034 / ACN14a</strain>
    </source>
</reference>
<dbReference type="InterPro" id="IPR020578">
    <property type="entry name" value="Aminotrans_V_PyrdxlP_BS"/>
</dbReference>
<dbReference type="KEGG" id="fal:FRAAL6800"/>
<evidence type="ECO:0000313" key="12">
    <source>
        <dbReference type="EMBL" id="CAJ65423.1"/>
    </source>
</evidence>
<dbReference type="GO" id="GO:0046872">
    <property type="term" value="F:metal ion binding"/>
    <property type="evidence" value="ECO:0007669"/>
    <property type="project" value="UniProtKB-KW"/>
</dbReference>
<keyword evidence="6" id="KW-0408">Iron</keyword>
<name>Q0RAW7_FRAAA</name>
<feature type="region of interest" description="Disordered" evidence="10">
    <location>
        <begin position="460"/>
        <end position="518"/>
    </location>
</feature>
<dbReference type="Proteomes" id="UP000000657">
    <property type="component" value="Chromosome"/>
</dbReference>
<dbReference type="SUPFAM" id="SSF53383">
    <property type="entry name" value="PLP-dependent transferases"/>
    <property type="match status" value="1"/>
</dbReference>
<evidence type="ECO:0000256" key="1">
    <source>
        <dbReference type="ARBA" id="ARBA00001933"/>
    </source>
</evidence>
<evidence type="ECO:0000256" key="7">
    <source>
        <dbReference type="ARBA" id="ARBA00023014"/>
    </source>
</evidence>
<feature type="domain" description="Aminotransferase class V" evidence="11">
    <location>
        <begin position="204"/>
        <end position="439"/>
    </location>
</feature>
<feature type="compositionally biased region" description="Low complexity" evidence="10">
    <location>
        <begin position="472"/>
        <end position="500"/>
    </location>
</feature>
<proteinExistence type="inferred from homology"/>
<dbReference type="PROSITE" id="PS00595">
    <property type="entry name" value="AA_TRANSFER_CLASS_5"/>
    <property type="match status" value="1"/>
</dbReference>
<evidence type="ECO:0000256" key="6">
    <source>
        <dbReference type="ARBA" id="ARBA00023004"/>
    </source>
</evidence>
<gene>
    <name evidence="12" type="primary">nifS</name>
    <name evidence="12" type="ordered locus">FRAAL6800</name>
</gene>
<dbReference type="eggNOG" id="COG1104">
    <property type="taxonomic scope" value="Bacteria"/>
</dbReference>
<keyword evidence="7" id="KW-0411">Iron-sulfur</keyword>
<comment type="similarity">
    <text evidence="2">Belongs to the class-V pyridoxal-phosphate-dependent aminotransferase family. NifS/IscS subfamily.</text>
</comment>
<dbReference type="InterPro" id="IPR000192">
    <property type="entry name" value="Aminotrans_V_dom"/>
</dbReference>
<dbReference type="EC" id="2.8.1.7" evidence="3"/>
<keyword evidence="12" id="KW-0456">Lyase</keyword>
<dbReference type="GO" id="GO:0051536">
    <property type="term" value="F:iron-sulfur cluster binding"/>
    <property type="evidence" value="ECO:0007669"/>
    <property type="project" value="UniProtKB-KW"/>
</dbReference>
<evidence type="ECO:0000256" key="5">
    <source>
        <dbReference type="ARBA" id="ARBA00022898"/>
    </source>
</evidence>
<dbReference type="InterPro" id="IPR015421">
    <property type="entry name" value="PyrdxlP-dep_Trfase_major"/>
</dbReference>
<evidence type="ECO:0000256" key="8">
    <source>
        <dbReference type="ARBA" id="ARBA00050776"/>
    </source>
</evidence>
<evidence type="ECO:0000259" key="11">
    <source>
        <dbReference type="Pfam" id="PF00266"/>
    </source>
</evidence>
<sequence length="518" mass="52690">MGRRPAHPADPTRPGLPGLRPGEHAVIYLDHNATTPVDPEVLNAMLPLLREHFANPASPHPAGQAVARLVERARRDVATLAGARPRDVVFTSGATEAANLAIAGVLATAPPHRRRVLVGATEHPAVLAAAHAAADLHGGSVQTVRVHPSGAVDLTHLRALLHPVPLSTGAGPAADPGGSGGSRGRDEADQADEADQVDEVDEVDEVALVAVMAANNETGTLNDPRPVAALTHEAGALFLCDVTQAFGRIPVSVTETGIDFATASAHKIYGPKGTGALIAGRSARARLAPLIHGGGQERGLRAGTLNTPGIVGFGAAARIAAALMDDEATRHRAQTELLFDLLVGWLGVGALEVNGPVEDGTGRPGPIRLPNTLNLRFLGADADAVQSCLPDVAVSAGSACHGGGDEPSPVLLAMGRSATAARESLRFSVGRFTTVDQIHAAAATVARAVLRVQSLRAVGSGEVPQPAEPEPAESAGPAGPAGPERPGASGRPPAGWSGAATPPQGRTPELPVPRSALP</sequence>
<feature type="compositionally biased region" description="Acidic residues" evidence="10">
    <location>
        <begin position="189"/>
        <end position="198"/>
    </location>
</feature>